<name>A0A1X0XWR9_MYCSI</name>
<dbReference type="AlphaFoldDB" id="A0A1X0XWR9"/>
<organism evidence="1 2">
    <name type="scientific">Mycobacterium simiae</name>
    <name type="common">Mycobacterium habana</name>
    <dbReference type="NCBI Taxonomy" id="1784"/>
    <lineage>
        <taxon>Bacteria</taxon>
        <taxon>Bacillati</taxon>
        <taxon>Actinomycetota</taxon>
        <taxon>Actinomycetes</taxon>
        <taxon>Mycobacteriales</taxon>
        <taxon>Mycobacteriaceae</taxon>
        <taxon>Mycobacterium</taxon>
        <taxon>Mycobacterium simiae complex</taxon>
    </lineage>
</organism>
<evidence type="ECO:0000313" key="2">
    <source>
        <dbReference type="Proteomes" id="UP000193040"/>
    </source>
</evidence>
<dbReference type="Proteomes" id="UP000193040">
    <property type="component" value="Unassembled WGS sequence"/>
</dbReference>
<gene>
    <name evidence="1" type="ORF">B5M45_22360</name>
</gene>
<dbReference type="STRING" id="1784.VC42_23890"/>
<reference evidence="1 2" key="1">
    <citation type="submission" date="2017-03" db="EMBL/GenBank/DDBJ databases">
        <title>Genomic insights into Mycobacterium simiae human colonization.</title>
        <authorList>
            <person name="Steffani J.L."/>
            <person name="Brunck M.E."/>
            <person name="Cruz E."/>
            <person name="Montiel R."/>
            <person name="Barona F."/>
        </authorList>
    </citation>
    <scope>NUCLEOTIDE SEQUENCE [LARGE SCALE GENOMIC DNA]</scope>
    <source>
        <strain evidence="1 2">MsiGto</strain>
    </source>
</reference>
<keyword evidence="2" id="KW-1185">Reference proteome</keyword>
<sequence length="253" mass="26541">MYLSAERLALANQAVKETFEQCSIVWQAIPHWDTGDPGQITVADGKYSPAGFLSIDQKAIPFVITLAEANAPTPDLLLTQVMATAKDLAQQVDDAVLPLIFTGASTNTSTGGGPAALLASLIKTRARIEDAGYRAPSCIITNTEGLLKLSQFSSGVSILGQLTAAANVNSLYRTVPLNPSDGVLKLVFVGRRRRIPQGGAPQASPGEEPVDLAVALPPSLEVDGETGGNIQLTARIRYAKRITDANGLAALHA</sequence>
<comment type="caution">
    <text evidence="1">The sequence shown here is derived from an EMBL/GenBank/DDBJ whole genome shotgun (WGS) entry which is preliminary data.</text>
</comment>
<evidence type="ECO:0000313" key="1">
    <source>
        <dbReference type="EMBL" id="ORJ57306.1"/>
    </source>
</evidence>
<proteinExistence type="predicted"/>
<evidence type="ECO:0008006" key="3">
    <source>
        <dbReference type="Google" id="ProtNLM"/>
    </source>
</evidence>
<dbReference type="EMBL" id="MZZM01000026">
    <property type="protein sequence ID" value="ORJ57306.1"/>
    <property type="molecule type" value="Genomic_DNA"/>
</dbReference>
<dbReference type="RefSeq" id="WP_084952704.1">
    <property type="nucleotide sequence ID" value="NZ_MZZM01000026.1"/>
</dbReference>
<protein>
    <recommendedName>
        <fullName evidence="3">Phage major capsid protein</fullName>
    </recommendedName>
</protein>
<accession>A0A1X0XWR9</accession>